<sequence>MPRWNTLPKELDPEIKEFVNQLRWLVDLGGLHVADLADRTGYGRPSWESYLAGELLAPKGAAVALAEAAGASPAPIVTMWELAERAWRRTEAGLDHTAQALRVFAASGDSGAPSSRASKVAALDGPRDTSPGIPAQPTAAEADARDSSTGHRDPSRASARPAARSGGWPRVTGTRDGGRPEGPGTESGGWPKIPAQVPRGPITASSTSPAGPVGTTAPLNPVGPPVPPGAHGPNTAPGRPNPQGPDAGSPSGTSRAAGYRQPALMFLAGFVTVLLVILGVFHFTGKHGGGHAKAAARPAPTISAKESLPPGVRCAGSDCVGKDAETMGCSGDQVVTAQTVSLGATTLEVRYSKVCGTAWGRITNAVPGDKVQVTGVRGTARQTGEITAVGETIAYTPMIAVRDPAEAKACAALASGRTACTK</sequence>
<dbReference type="Proteomes" id="UP000182375">
    <property type="component" value="Unassembled WGS sequence"/>
</dbReference>
<feature type="transmembrane region" description="Helical" evidence="2">
    <location>
        <begin position="263"/>
        <end position="283"/>
    </location>
</feature>
<accession>A0A1H5ANW7</accession>
<keyword evidence="2" id="KW-1133">Transmembrane helix</keyword>
<dbReference type="STRING" id="67331.SAMN04490357_4814"/>
<evidence type="ECO:0000256" key="1">
    <source>
        <dbReference type="SAM" id="MobiDB-lite"/>
    </source>
</evidence>
<evidence type="ECO:0008006" key="5">
    <source>
        <dbReference type="Google" id="ProtNLM"/>
    </source>
</evidence>
<keyword evidence="2" id="KW-0812">Transmembrane</keyword>
<feature type="region of interest" description="Disordered" evidence="1">
    <location>
        <begin position="107"/>
        <end position="256"/>
    </location>
</feature>
<evidence type="ECO:0000256" key="2">
    <source>
        <dbReference type="SAM" id="Phobius"/>
    </source>
</evidence>
<protein>
    <recommendedName>
        <fullName evidence="5">DUF2690 domain-containing protein</fullName>
    </recommendedName>
</protein>
<dbReference type="EMBL" id="FNTD01000004">
    <property type="protein sequence ID" value="SED44056.1"/>
    <property type="molecule type" value="Genomic_DNA"/>
</dbReference>
<proteinExistence type="predicted"/>
<organism evidence="3 4">
    <name type="scientific">Streptomyces misionensis</name>
    <dbReference type="NCBI Taxonomy" id="67331"/>
    <lineage>
        <taxon>Bacteria</taxon>
        <taxon>Bacillati</taxon>
        <taxon>Actinomycetota</taxon>
        <taxon>Actinomycetes</taxon>
        <taxon>Kitasatosporales</taxon>
        <taxon>Streptomycetaceae</taxon>
        <taxon>Streptomyces</taxon>
    </lineage>
</organism>
<evidence type="ECO:0000313" key="3">
    <source>
        <dbReference type="EMBL" id="SED44056.1"/>
    </source>
</evidence>
<dbReference type="Pfam" id="PF10901">
    <property type="entry name" value="DUF2690"/>
    <property type="match status" value="1"/>
</dbReference>
<feature type="compositionally biased region" description="Low complexity" evidence="1">
    <location>
        <begin position="156"/>
        <end position="165"/>
    </location>
</feature>
<feature type="compositionally biased region" description="Basic and acidic residues" evidence="1">
    <location>
        <begin position="142"/>
        <end position="155"/>
    </location>
</feature>
<dbReference type="RefSeq" id="WP_074993047.1">
    <property type="nucleotide sequence ID" value="NZ_FNTD01000004.1"/>
</dbReference>
<dbReference type="Pfam" id="PF13560">
    <property type="entry name" value="HTH_31"/>
    <property type="match status" value="1"/>
</dbReference>
<feature type="compositionally biased region" description="Pro residues" evidence="1">
    <location>
        <begin position="221"/>
        <end position="230"/>
    </location>
</feature>
<evidence type="ECO:0000313" key="4">
    <source>
        <dbReference type="Proteomes" id="UP000182375"/>
    </source>
</evidence>
<dbReference type="InterPro" id="IPR021224">
    <property type="entry name" value="DUF2690"/>
</dbReference>
<dbReference type="AlphaFoldDB" id="A0A1H5ANW7"/>
<name>A0A1H5ANW7_9ACTN</name>
<keyword evidence="2" id="KW-0472">Membrane</keyword>
<dbReference type="GeneID" id="95513907"/>
<reference evidence="3 4" key="1">
    <citation type="submission" date="2016-10" db="EMBL/GenBank/DDBJ databases">
        <authorList>
            <person name="de Groot N.N."/>
        </authorList>
    </citation>
    <scope>NUCLEOTIDE SEQUENCE [LARGE SCALE GENOMIC DNA]</scope>
    <source>
        <strain evidence="3 4">DSM 40306</strain>
    </source>
</reference>
<gene>
    <name evidence="3" type="ORF">SAMN04490357_4814</name>
</gene>